<gene>
    <name evidence="2" type="ORF">MBSD_1240</name>
    <name evidence="3" type="ORF">MBSD_n1546</name>
</gene>
<dbReference type="Gene3D" id="1.10.287.70">
    <property type="match status" value="1"/>
</dbReference>
<dbReference type="HOGENOM" id="CLU_141669_0_0_6"/>
<reference evidence="2" key="1">
    <citation type="submission" date="2015-03" db="EMBL/GenBank/DDBJ databases">
        <title>Draft genome sequence of Mizugakiibacter sediminis skMP5.</title>
        <authorList>
            <person name="Watanabe T."/>
            <person name="Kojima H."/>
            <person name="Fukui M."/>
        </authorList>
    </citation>
    <scope>NUCLEOTIDE SEQUENCE</scope>
    <source>
        <strain evidence="2">SkMP5</strain>
    </source>
</reference>
<evidence type="ECO:0000256" key="1">
    <source>
        <dbReference type="SAM" id="Phobius"/>
    </source>
</evidence>
<keyword evidence="1" id="KW-1133">Transmembrane helix</keyword>
<dbReference type="STRING" id="1475481.GCA_000953855_01575"/>
<keyword evidence="1" id="KW-0812">Transmembrane</keyword>
<dbReference type="EMBL" id="DF970196">
    <property type="protein sequence ID" value="GAP66242.1"/>
    <property type="molecule type" value="Genomic_DNA"/>
</dbReference>
<proteinExistence type="predicted"/>
<keyword evidence="1" id="KW-0472">Membrane</keyword>
<dbReference type="OrthoDB" id="465094at2"/>
<reference evidence="3" key="2">
    <citation type="submission" date="2015-08" db="EMBL/GenBank/DDBJ databases">
        <title>Complete DNA Sequence of Pseudomonas syringae pv. actinidiae, the Causal Agent of Kiwifruit Canker Disease.</title>
        <authorList>
            <person name="Rikkerink E.H.A."/>
            <person name="Fineran P.C."/>
        </authorList>
    </citation>
    <scope>NUCLEOTIDE SEQUENCE</scope>
    <source>
        <strain evidence="3">SkMP5</strain>
    </source>
</reference>
<protein>
    <recommendedName>
        <fullName evidence="5">Two pore domain potassium channel family protein</fullName>
    </recommendedName>
</protein>
<feature type="transmembrane region" description="Helical" evidence="1">
    <location>
        <begin position="85"/>
        <end position="106"/>
    </location>
</feature>
<evidence type="ECO:0000313" key="2">
    <source>
        <dbReference type="EMBL" id="GAN44705.1"/>
    </source>
</evidence>
<evidence type="ECO:0000313" key="3">
    <source>
        <dbReference type="EMBL" id="GAP66242.1"/>
    </source>
</evidence>
<evidence type="ECO:0008006" key="5">
    <source>
        <dbReference type="Google" id="ProtNLM"/>
    </source>
</evidence>
<dbReference type="AlphaFoldDB" id="A0A0K8QPA6"/>
<accession>A0A0K8QPA6</accession>
<dbReference type="EMBL" id="DF952378">
    <property type="protein sequence ID" value="GAN44705.1"/>
    <property type="molecule type" value="Genomic_DNA"/>
</dbReference>
<dbReference type="Proteomes" id="UP000253740">
    <property type="component" value="Unassembled WGS sequence"/>
</dbReference>
<keyword evidence="4" id="KW-1185">Reference proteome</keyword>
<evidence type="ECO:0000313" key="4">
    <source>
        <dbReference type="Proteomes" id="UP000253740"/>
    </source>
</evidence>
<dbReference type="SUPFAM" id="SSF81324">
    <property type="entry name" value="Voltage-gated potassium channels"/>
    <property type="match status" value="1"/>
</dbReference>
<dbReference type="RefSeq" id="WP_062536743.1">
    <property type="nucleotide sequence ID" value="NZ_DF970196.1"/>
</dbReference>
<sequence length="123" mass="13475">MIWRGFEHRSDPLLPRRRFVRRVARTLLAGMIVVAASLAIGMLGYHCTEGMGWLDAYANAAMILSGMGPLAAPQTGAGKLFAGSYALYSGLVVMFLTGLLFAPFAHRLLHRFHLERDKGSSQP</sequence>
<organism evidence="3">
    <name type="scientific">Mizugakiibacter sediminis</name>
    <dbReference type="NCBI Taxonomy" id="1475481"/>
    <lineage>
        <taxon>Bacteria</taxon>
        <taxon>Pseudomonadati</taxon>
        <taxon>Pseudomonadota</taxon>
        <taxon>Gammaproteobacteria</taxon>
        <taxon>Lysobacterales</taxon>
        <taxon>Rhodanobacteraceae</taxon>
        <taxon>Mizugakiibacter</taxon>
    </lineage>
</organism>
<name>A0A0K8QPA6_9GAMM</name>
<feature type="transmembrane region" description="Helical" evidence="1">
    <location>
        <begin position="26"/>
        <end position="45"/>
    </location>
</feature>